<protein>
    <submittedName>
        <fullName evidence="2">ATP-dependent Zn protease</fullName>
    </submittedName>
</protein>
<dbReference type="PANTHER" id="PTHR23076:SF97">
    <property type="entry name" value="ATP-DEPENDENT ZINC METALLOPROTEASE YME1L1"/>
    <property type="match status" value="1"/>
</dbReference>
<keyword evidence="2" id="KW-0645">Protease</keyword>
<dbReference type="RefSeq" id="WP_110792258.1">
    <property type="nucleotide sequence ID" value="NZ_QJRY01000005.1"/>
</dbReference>
<comment type="caution">
    <text evidence="2">The sequence shown here is derived from an EMBL/GenBank/DDBJ whole genome shotgun (WGS) entry which is preliminary data.</text>
</comment>
<dbReference type="Gene3D" id="1.20.58.760">
    <property type="entry name" value="Peptidase M41"/>
    <property type="match status" value="1"/>
</dbReference>
<keyword evidence="2" id="KW-0378">Hydrolase</keyword>
<dbReference type="EMBL" id="QJRY01000005">
    <property type="protein sequence ID" value="PYB72260.1"/>
    <property type="molecule type" value="Genomic_DNA"/>
</dbReference>
<dbReference type="Pfam" id="PF01434">
    <property type="entry name" value="Peptidase_M41"/>
    <property type="match status" value="1"/>
</dbReference>
<evidence type="ECO:0000259" key="1">
    <source>
        <dbReference type="Pfam" id="PF01434"/>
    </source>
</evidence>
<evidence type="ECO:0000313" key="2">
    <source>
        <dbReference type="EMBL" id="PYB72260.1"/>
    </source>
</evidence>
<gene>
    <name evidence="2" type="ORF">DMY87_13960</name>
</gene>
<organism evidence="2 3">
    <name type="scientific">Rhizobium wuzhouense</name>
    <dbReference type="NCBI Taxonomy" id="1986026"/>
    <lineage>
        <taxon>Bacteria</taxon>
        <taxon>Pseudomonadati</taxon>
        <taxon>Pseudomonadota</taxon>
        <taxon>Alphaproteobacteria</taxon>
        <taxon>Hyphomicrobiales</taxon>
        <taxon>Rhizobiaceae</taxon>
        <taxon>Rhizobium/Agrobacterium group</taxon>
        <taxon>Rhizobium</taxon>
    </lineage>
</organism>
<name>A0ABX5NRG6_9HYPH</name>
<dbReference type="InterPro" id="IPR000642">
    <property type="entry name" value="Peptidase_M41"/>
</dbReference>
<dbReference type="SUPFAM" id="SSF140990">
    <property type="entry name" value="FtsH protease domain-like"/>
    <property type="match status" value="1"/>
</dbReference>
<feature type="domain" description="Peptidase M41" evidence="1">
    <location>
        <begin position="76"/>
        <end position="244"/>
    </location>
</feature>
<reference evidence="2 3" key="1">
    <citation type="submission" date="2018-06" db="EMBL/GenBank/DDBJ databases">
        <title>Rhizobium wuzhouense sp. nov., isolated from roots of Oryza officinalis.</title>
        <authorList>
            <person name="Yuan T."/>
        </authorList>
    </citation>
    <scope>NUCLEOTIDE SEQUENCE [LARGE SCALE GENOMIC DNA]</scope>
    <source>
        <strain evidence="2 3">W44</strain>
    </source>
</reference>
<dbReference type="Proteomes" id="UP000247536">
    <property type="component" value="Unassembled WGS sequence"/>
</dbReference>
<dbReference type="PANTHER" id="PTHR23076">
    <property type="entry name" value="METALLOPROTEASE M41 FTSH"/>
    <property type="match status" value="1"/>
</dbReference>
<keyword evidence="3" id="KW-1185">Reference proteome</keyword>
<dbReference type="GO" id="GO:0006508">
    <property type="term" value="P:proteolysis"/>
    <property type="evidence" value="ECO:0007669"/>
    <property type="project" value="UniProtKB-KW"/>
</dbReference>
<accession>A0ABX5NRG6</accession>
<sequence length="248" mass="27324">MTHQAMINTGSGESAVQSVLKRLGTRAMGLTGADVERIVREARQVARRQKRPMRCQDLEDGIRMHRPLLPHDLRWRFAVHEAGHAIVHHVLKLGPIQGITIDMPDGGYSLLAFQRSGSDTLSYREDLLAMLMAGRAAEQIVFCSVSVGSAGAEDSDLARATRLALAMDRSLGFGAVQPLLYREDKHPTSVLDAQPDLAARVHARLEKALGRAAEILNDNRERLDRLTAALFEQQVLDGDGVSEILNHR</sequence>
<proteinExistence type="predicted"/>
<dbReference type="GO" id="GO:0008233">
    <property type="term" value="F:peptidase activity"/>
    <property type="evidence" value="ECO:0007669"/>
    <property type="project" value="UniProtKB-KW"/>
</dbReference>
<dbReference type="InterPro" id="IPR037219">
    <property type="entry name" value="Peptidase_M41-like"/>
</dbReference>
<evidence type="ECO:0000313" key="3">
    <source>
        <dbReference type="Proteomes" id="UP000247536"/>
    </source>
</evidence>